<reference evidence="1" key="2">
    <citation type="submission" date="2019-06" db="EMBL/GenBank/DDBJ databases">
        <title>Genomics analysis of Aphanomyces spp. identifies a new class of oomycete effector associated with host adaptation.</title>
        <authorList>
            <person name="Gaulin E."/>
        </authorList>
    </citation>
    <scope>NUCLEOTIDE SEQUENCE</scope>
    <source>
        <strain evidence="1">CBS 578.67</strain>
    </source>
</reference>
<protein>
    <submittedName>
        <fullName evidence="2">Aste57867_729 protein</fullName>
    </submittedName>
</protein>
<evidence type="ECO:0000313" key="3">
    <source>
        <dbReference type="Proteomes" id="UP000332933"/>
    </source>
</evidence>
<gene>
    <name evidence="2" type="primary">Aste57867_729</name>
    <name evidence="1" type="ORF">As57867_000728</name>
    <name evidence="2" type="ORF">ASTE57867_729</name>
</gene>
<name>A0A485K6L3_9STRA</name>
<organism evidence="2 3">
    <name type="scientific">Aphanomyces stellatus</name>
    <dbReference type="NCBI Taxonomy" id="120398"/>
    <lineage>
        <taxon>Eukaryota</taxon>
        <taxon>Sar</taxon>
        <taxon>Stramenopiles</taxon>
        <taxon>Oomycota</taxon>
        <taxon>Saprolegniomycetes</taxon>
        <taxon>Saprolegniales</taxon>
        <taxon>Verrucalvaceae</taxon>
        <taxon>Aphanomyces</taxon>
    </lineage>
</organism>
<keyword evidence="3" id="KW-1185">Reference proteome</keyword>
<evidence type="ECO:0000313" key="1">
    <source>
        <dbReference type="EMBL" id="KAF0719868.1"/>
    </source>
</evidence>
<proteinExistence type="predicted"/>
<reference evidence="2 3" key="1">
    <citation type="submission" date="2019-03" db="EMBL/GenBank/DDBJ databases">
        <authorList>
            <person name="Gaulin E."/>
            <person name="Dumas B."/>
        </authorList>
    </citation>
    <scope>NUCLEOTIDE SEQUENCE [LARGE SCALE GENOMIC DNA]</scope>
    <source>
        <strain evidence="2">CBS 568.67</strain>
    </source>
</reference>
<dbReference type="Proteomes" id="UP000332933">
    <property type="component" value="Unassembled WGS sequence"/>
</dbReference>
<sequence length="88" mass="9859">MPAPPMPVPVSVFSTGRSDKNNPISFQDDFYRAAHEEFSGTSLAQLSKFGANFLNQEFATKDKKHELDKFLLENFGTMPQLPKPELAL</sequence>
<dbReference type="AlphaFoldDB" id="A0A485K6L3"/>
<evidence type="ECO:0000313" key="2">
    <source>
        <dbReference type="EMBL" id="VFT77953.1"/>
    </source>
</evidence>
<dbReference type="EMBL" id="VJMH01000043">
    <property type="protein sequence ID" value="KAF0719868.1"/>
    <property type="molecule type" value="Genomic_DNA"/>
</dbReference>
<dbReference type="EMBL" id="CAADRA010000043">
    <property type="protein sequence ID" value="VFT77953.1"/>
    <property type="molecule type" value="Genomic_DNA"/>
</dbReference>
<accession>A0A485K6L3</accession>